<dbReference type="GO" id="GO:0016491">
    <property type="term" value="F:oxidoreductase activity"/>
    <property type="evidence" value="ECO:0007669"/>
    <property type="project" value="UniProtKB-KW"/>
</dbReference>
<gene>
    <name evidence="2" type="ORF">LTR36_010457</name>
</gene>
<comment type="caution">
    <text evidence="2">The sequence shown here is derived from an EMBL/GenBank/DDBJ whole genome shotgun (WGS) entry which is preliminary data.</text>
</comment>
<keyword evidence="3" id="KW-1185">Reference proteome</keyword>
<name>A0AAV9J4W8_9PEZI</name>
<dbReference type="Pfam" id="PF14027">
    <property type="entry name" value="Questin_oxidase"/>
    <property type="match status" value="1"/>
</dbReference>
<evidence type="ECO:0000313" key="3">
    <source>
        <dbReference type="Proteomes" id="UP001324427"/>
    </source>
</evidence>
<dbReference type="AlphaFoldDB" id="A0AAV9J4W8"/>
<dbReference type="Proteomes" id="UP001324427">
    <property type="component" value="Unassembled WGS sequence"/>
</dbReference>
<evidence type="ECO:0000313" key="2">
    <source>
        <dbReference type="EMBL" id="KAK4539694.1"/>
    </source>
</evidence>
<keyword evidence="1" id="KW-0560">Oxidoreductase</keyword>
<proteinExistence type="predicted"/>
<accession>A0AAV9J4W8</accession>
<reference evidence="2 3" key="1">
    <citation type="submission" date="2021-11" db="EMBL/GenBank/DDBJ databases">
        <title>Black yeast isolated from Biological Soil Crust.</title>
        <authorList>
            <person name="Kurbessoian T."/>
        </authorList>
    </citation>
    <scope>NUCLEOTIDE SEQUENCE [LARGE SCALE GENOMIC DNA]</scope>
    <source>
        <strain evidence="2 3">CCFEE 5522</strain>
    </source>
</reference>
<organism evidence="2 3">
    <name type="scientific">Oleoguttula mirabilis</name>
    <dbReference type="NCBI Taxonomy" id="1507867"/>
    <lineage>
        <taxon>Eukaryota</taxon>
        <taxon>Fungi</taxon>
        <taxon>Dikarya</taxon>
        <taxon>Ascomycota</taxon>
        <taxon>Pezizomycotina</taxon>
        <taxon>Dothideomycetes</taxon>
        <taxon>Dothideomycetidae</taxon>
        <taxon>Mycosphaerellales</taxon>
        <taxon>Teratosphaeriaceae</taxon>
        <taxon>Oleoguttula</taxon>
    </lineage>
</organism>
<protein>
    <submittedName>
        <fullName evidence="2">Uncharacterized protein</fullName>
    </submittedName>
</protein>
<dbReference type="EMBL" id="JAVFHQ010000086">
    <property type="protein sequence ID" value="KAK4539694.1"/>
    <property type="molecule type" value="Genomic_DNA"/>
</dbReference>
<sequence length="294" mass="33555">MIPRINVHSSMGGFGHPLIQLTDAFELANANAAVEALALTAVDYNPLARLIDLHQTAQHSKPGAGQALAILQQIHHDSRLNRAFASPGVQNTSIILRSETNRKVMLGYIESLDFSDTAEEAAESDLHELTKVAVLLLCTVSRHSKSLAEMQRRHKFDFYLTHQLTFCWSLRVLVPYFPKSARSRLFRSEWLLMVLAYLHQQLPCIKPDILEQTPLLEASFGTEWHRLRDTALGSTKDRGYDPHFVKVLRTLWEFSRIWREDEQMFLEAAVRFECEFDGWTGYGKEGEEKMDVAT</sequence>
<dbReference type="PANTHER" id="PTHR35870:SF6">
    <property type="entry name" value="MGS207 PROTEIN"/>
    <property type="match status" value="1"/>
</dbReference>
<dbReference type="PANTHER" id="PTHR35870">
    <property type="entry name" value="PROTEIN, PUTATIVE (AFU_ORTHOLOGUE AFUA_5G03330)-RELATED"/>
    <property type="match status" value="1"/>
</dbReference>
<evidence type="ECO:0000256" key="1">
    <source>
        <dbReference type="ARBA" id="ARBA00023002"/>
    </source>
</evidence>
<dbReference type="InterPro" id="IPR025337">
    <property type="entry name" value="Questin_oxidase-like"/>
</dbReference>